<evidence type="ECO:0000313" key="2">
    <source>
        <dbReference type="EMBL" id="KAK3250982.1"/>
    </source>
</evidence>
<dbReference type="PANTHER" id="PTHR47423:SF2">
    <property type="entry name" value="PROTEIN SQS1"/>
    <property type="match status" value="1"/>
</dbReference>
<dbReference type="EMBL" id="LGRX02026360">
    <property type="protein sequence ID" value="KAK3250982.1"/>
    <property type="molecule type" value="Genomic_DNA"/>
</dbReference>
<name>A0AAE0C9P4_9CHLO</name>
<keyword evidence="3" id="KW-1185">Reference proteome</keyword>
<organism evidence="2 3">
    <name type="scientific">Cymbomonas tetramitiformis</name>
    <dbReference type="NCBI Taxonomy" id="36881"/>
    <lineage>
        <taxon>Eukaryota</taxon>
        <taxon>Viridiplantae</taxon>
        <taxon>Chlorophyta</taxon>
        <taxon>Pyramimonadophyceae</taxon>
        <taxon>Pyramimonadales</taxon>
        <taxon>Pyramimonadaceae</taxon>
        <taxon>Cymbomonas</taxon>
    </lineage>
</organism>
<keyword evidence="1" id="KW-0175">Coiled coil</keyword>
<evidence type="ECO:0000313" key="3">
    <source>
        <dbReference type="Proteomes" id="UP001190700"/>
    </source>
</evidence>
<dbReference type="AlphaFoldDB" id="A0AAE0C9P4"/>
<evidence type="ECO:0000256" key="1">
    <source>
        <dbReference type="SAM" id="Coils"/>
    </source>
</evidence>
<dbReference type="PANTHER" id="PTHR47423">
    <property type="entry name" value="G-PATCH DOMAIN CONTAINING PROTEIN"/>
    <property type="match status" value="1"/>
</dbReference>
<sequence length="260" mass="28861">MDSLAVECTWTGERAEEDVRRIGGLEGEKQAKREMRAELKAAKKQKHGATADNTRQATGAKVLLAMDLRKVASTLEEFLGRDGDIWALPPMKDCDLLAVRRLGRLFSLRSTVQGSGRRRFVLLHRTGKEAVPDFATLDAFIRQNDARRSQEVEQGRQLQSPSFLQLASQGFAHPGREQRRLKKKSRRALRAAGLLDDGPSHEMMFIGRASAGGRPLYATETPHYKTPKGKKGKAGKHSEKVLLIPFHLTSALPTVLLLCS</sequence>
<proteinExistence type="predicted"/>
<dbReference type="Proteomes" id="UP001190700">
    <property type="component" value="Unassembled WGS sequence"/>
</dbReference>
<comment type="caution">
    <text evidence="2">The sequence shown here is derived from an EMBL/GenBank/DDBJ whole genome shotgun (WGS) entry which is preliminary data.</text>
</comment>
<accession>A0AAE0C9P4</accession>
<gene>
    <name evidence="2" type="ORF">CYMTET_39667</name>
</gene>
<reference evidence="2 3" key="1">
    <citation type="journal article" date="2015" name="Genome Biol. Evol.">
        <title>Comparative Genomics of a Bacterivorous Green Alga Reveals Evolutionary Causalities and Consequences of Phago-Mixotrophic Mode of Nutrition.</title>
        <authorList>
            <person name="Burns J.A."/>
            <person name="Paasch A."/>
            <person name="Narechania A."/>
            <person name="Kim E."/>
        </authorList>
    </citation>
    <scope>NUCLEOTIDE SEQUENCE [LARGE SCALE GENOMIC DNA]</scope>
    <source>
        <strain evidence="2 3">PLY_AMNH</strain>
    </source>
</reference>
<protein>
    <submittedName>
        <fullName evidence="2">Uncharacterized protein</fullName>
    </submittedName>
</protein>
<feature type="coiled-coil region" evidence="1">
    <location>
        <begin position="25"/>
        <end position="52"/>
    </location>
</feature>